<feature type="transmembrane region" description="Helical" evidence="2">
    <location>
        <begin position="285"/>
        <end position="304"/>
    </location>
</feature>
<dbReference type="Proteomes" id="UP000235371">
    <property type="component" value="Unassembled WGS sequence"/>
</dbReference>
<dbReference type="InParanoid" id="A0A2J6SKG6"/>
<feature type="compositionally biased region" description="Acidic residues" evidence="1">
    <location>
        <begin position="595"/>
        <end position="604"/>
    </location>
</feature>
<feature type="transmembrane region" description="Helical" evidence="2">
    <location>
        <begin position="137"/>
        <end position="158"/>
    </location>
</feature>
<keyword evidence="4" id="KW-1185">Reference proteome</keyword>
<feature type="transmembrane region" description="Helical" evidence="2">
    <location>
        <begin position="217"/>
        <end position="241"/>
    </location>
</feature>
<feature type="transmembrane region" description="Helical" evidence="2">
    <location>
        <begin position="73"/>
        <end position="94"/>
    </location>
</feature>
<feature type="region of interest" description="Disordered" evidence="1">
    <location>
        <begin position="353"/>
        <end position="403"/>
    </location>
</feature>
<feature type="compositionally biased region" description="Polar residues" evidence="1">
    <location>
        <begin position="484"/>
        <end position="496"/>
    </location>
</feature>
<dbReference type="EMBL" id="KZ613912">
    <property type="protein sequence ID" value="PMD51245.1"/>
    <property type="molecule type" value="Genomic_DNA"/>
</dbReference>
<dbReference type="AlphaFoldDB" id="A0A2J6SKG6"/>
<evidence type="ECO:0000313" key="3">
    <source>
        <dbReference type="EMBL" id="PMD51245.1"/>
    </source>
</evidence>
<organism evidence="3 4">
    <name type="scientific">Hyaloscypha bicolor E</name>
    <dbReference type="NCBI Taxonomy" id="1095630"/>
    <lineage>
        <taxon>Eukaryota</taxon>
        <taxon>Fungi</taxon>
        <taxon>Dikarya</taxon>
        <taxon>Ascomycota</taxon>
        <taxon>Pezizomycotina</taxon>
        <taxon>Leotiomycetes</taxon>
        <taxon>Helotiales</taxon>
        <taxon>Hyaloscyphaceae</taxon>
        <taxon>Hyaloscypha</taxon>
        <taxon>Hyaloscypha bicolor</taxon>
    </lineage>
</organism>
<feature type="compositionally biased region" description="Polar residues" evidence="1">
    <location>
        <begin position="550"/>
        <end position="570"/>
    </location>
</feature>
<reference evidence="3 4" key="1">
    <citation type="submission" date="2016-04" db="EMBL/GenBank/DDBJ databases">
        <title>A degradative enzymes factory behind the ericoid mycorrhizal symbiosis.</title>
        <authorList>
            <consortium name="DOE Joint Genome Institute"/>
            <person name="Martino E."/>
            <person name="Morin E."/>
            <person name="Grelet G."/>
            <person name="Kuo A."/>
            <person name="Kohler A."/>
            <person name="Daghino S."/>
            <person name="Barry K."/>
            <person name="Choi C."/>
            <person name="Cichocki N."/>
            <person name="Clum A."/>
            <person name="Copeland A."/>
            <person name="Hainaut M."/>
            <person name="Haridas S."/>
            <person name="Labutti K."/>
            <person name="Lindquist E."/>
            <person name="Lipzen A."/>
            <person name="Khouja H.-R."/>
            <person name="Murat C."/>
            <person name="Ohm R."/>
            <person name="Olson A."/>
            <person name="Spatafora J."/>
            <person name="Veneault-Fourrey C."/>
            <person name="Henrissat B."/>
            <person name="Grigoriev I."/>
            <person name="Martin F."/>
            <person name="Perotto S."/>
        </authorList>
    </citation>
    <scope>NUCLEOTIDE SEQUENCE [LARGE SCALE GENOMIC DNA]</scope>
    <source>
        <strain evidence="3 4">E</strain>
    </source>
</reference>
<dbReference type="RefSeq" id="XP_024728149.1">
    <property type="nucleotide sequence ID" value="XM_024886101.1"/>
</dbReference>
<dbReference type="OrthoDB" id="3021074at2759"/>
<name>A0A2J6SKG6_9HELO</name>
<accession>A0A2J6SKG6</accession>
<dbReference type="GeneID" id="36594178"/>
<keyword evidence="2" id="KW-1133">Transmembrane helix</keyword>
<keyword evidence="2" id="KW-0812">Transmembrane</keyword>
<evidence type="ECO:0000313" key="4">
    <source>
        <dbReference type="Proteomes" id="UP000235371"/>
    </source>
</evidence>
<proteinExistence type="predicted"/>
<evidence type="ECO:0000256" key="2">
    <source>
        <dbReference type="SAM" id="Phobius"/>
    </source>
</evidence>
<feature type="region of interest" description="Disordered" evidence="1">
    <location>
        <begin position="427"/>
        <end position="604"/>
    </location>
</feature>
<protein>
    <submittedName>
        <fullName evidence="3">Uncharacterized protein</fullName>
    </submittedName>
</protein>
<sequence length="604" mass="65658">MPALPSTALGATLLSRNFIARAVNATTEGDQALQVVCAFPVSGQYGPGSRVLYYILIAACVVGKDLEWLRNACLAAALLFPAVAALHGIVLAALHLDNAVDMDVFGAFQLCAIGILAAPITVKLSRTYFNDPGRNAIFVWTILVLIGLLCLTVEFFRINPVSCPYDNFGQPMSTDPGQFNYTIQPQCGLRCDTSWPQSPIRQNSANNIYVIPEPQRITFGMATLLAAACCIPAIISLVTMWNKILEINWRSRFGNRNRDLLATIEGTNGATEETMSRVNKYIRRILNVVEAPVYGAAVFFILIMGELNFFSHQVYYQTEPMTAIGQWAPMAGTGLAVLGSLYLKVHKDLVSVQDETPPSGEAYPPEASMSEVRDGSPTPPRRVRTRGTDKGRDSISNGGRAFTLQDLGGRRRIARTLLRLSDSLGSATQNQFDDSAFKRGPALDYPTLPGEEQRNDKLPDIMSRYNPGRDADGNATPRMRSHSRAPSFSGSMNSGLGINLDGSPSPRTHSPRRPTFPTERTSGENVLSRTTSGPNGDRPQRRATLEVPTSHHNPMRTQSGSSVTFDNSASGGRIERHSINDGPGSPAIVVSPDPQESDDEFAVE</sequence>
<feature type="compositionally biased region" description="Polar residues" evidence="1">
    <location>
        <begin position="519"/>
        <end position="534"/>
    </location>
</feature>
<keyword evidence="2" id="KW-0472">Membrane</keyword>
<evidence type="ECO:0000256" key="1">
    <source>
        <dbReference type="SAM" id="MobiDB-lite"/>
    </source>
</evidence>
<feature type="compositionally biased region" description="Low complexity" evidence="1">
    <location>
        <begin position="503"/>
        <end position="518"/>
    </location>
</feature>
<feature type="transmembrane region" description="Helical" evidence="2">
    <location>
        <begin position="324"/>
        <end position="343"/>
    </location>
</feature>
<feature type="transmembrane region" description="Helical" evidence="2">
    <location>
        <begin position="106"/>
        <end position="125"/>
    </location>
</feature>
<gene>
    <name evidence="3" type="ORF">K444DRAFT_656639</name>
</gene>
<dbReference type="STRING" id="1095630.A0A2J6SKG6"/>